<protein>
    <recommendedName>
        <fullName evidence="2">Charged multivesicular body protein 1a</fullName>
    </recommendedName>
</protein>
<dbReference type="EMBL" id="HBGJ01016723">
    <property type="protein sequence ID" value="CAD9252366.1"/>
    <property type="molecule type" value="Transcribed_RNA"/>
</dbReference>
<dbReference type="AlphaFoldDB" id="A0A7S1TZG6"/>
<dbReference type="Gene3D" id="6.10.140.1230">
    <property type="match status" value="1"/>
</dbReference>
<dbReference type="PANTHER" id="PTHR10476">
    <property type="entry name" value="CHARGED MULTIVESICULAR BODY PROTEIN"/>
    <property type="match status" value="1"/>
</dbReference>
<dbReference type="GO" id="GO:0007034">
    <property type="term" value="P:vacuolar transport"/>
    <property type="evidence" value="ECO:0007669"/>
    <property type="project" value="InterPro"/>
</dbReference>
<proteinExistence type="predicted"/>
<name>A0A7S1TZG6_9STRA</name>
<sequence>MGQGPSLEDELVNLRLTSKQMARSAEKSRKNEAAMKLKLKKAIEAGNTEGARIYAQNAIREKSQQQNFLRLSSRIDAVSARVETAVRMQQVSQSMNSVVKGMGRAMKSMNLEKISKTMVSNQDLRLAPPSTLNPQP</sequence>
<evidence type="ECO:0000313" key="1">
    <source>
        <dbReference type="EMBL" id="CAD9252366.1"/>
    </source>
</evidence>
<organism evidence="1">
    <name type="scientific">Phaeomonas parva</name>
    <dbReference type="NCBI Taxonomy" id="124430"/>
    <lineage>
        <taxon>Eukaryota</taxon>
        <taxon>Sar</taxon>
        <taxon>Stramenopiles</taxon>
        <taxon>Ochrophyta</taxon>
        <taxon>Pinguiophyceae</taxon>
        <taxon>Pinguiochrysidales</taxon>
        <taxon>Pinguiochrysidaceae</taxon>
        <taxon>Phaeomonas</taxon>
    </lineage>
</organism>
<dbReference type="Pfam" id="PF03357">
    <property type="entry name" value="Snf7"/>
    <property type="match status" value="1"/>
</dbReference>
<reference evidence="1" key="1">
    <citation type="submission" date="2021-01" db="EMBL/GenBank/DDBJ databases">
        <authorList>
            <person name="Corre E."/>
            <person name="Pelletier E."/>
            <person name="Niang G."/>
            <person name="Scheremetjew M."/>
            <person name="Finn R."/>
            <person name="Kale V."/>
            <person name="Holt S."/>
            <person name="Cochrane G."/>
            <person name="Meng A."/>
            <person name="Brown T."/>
            <person name="Cohen L."/>
        </authorList>
    </citation>
    <scope>NUCLEOTIDE SEQUENCE</scope>
    <source>
        <strain evidence="1">CCMP2877</strain>
    </source>
</reference>
<dbReference type="InterPro" id="IPR005024">
    <property type="entry name" value="Snf7_fam"/>
</dbReference>
<accession>A0A7S1TZG6</accession>
<gene>
    <name evidence="1" type="ORF">PPAR1163_LOCUS10730</name>
</gene>
<evidence type="ECO:0008006" key="2">
    <source>
        <dbReference type="Google" id="ProtNLM"/>
    </source>
</evidence>